<name>A0A1H9TC07_9CORY</name>
<organism evidence="8 9">
    <name type="scientific">Corynebacterium cystitidis DSM 20524</name>
    <dbReference type="NCBI Taxonomy" id="1121357"/>
    <lineage>
        <taxon>Bacteria</taxon>
        <taxon>Bacillati</taxon>
        <taxon>Actinomycetota</taxon>
        <taxon>Actinomycetes</taxon>
        <taxon>Mycobacteriales</taxon>
        <taxon>Corynebacteriaceae</taxon>
        <taxon>Corynebacterium</taxon>
    </lineage>
</organism>
<dbReference type="PRINTS" id="PR00038">
    <property type="entry name" value="HTHLUXR"/>
</dbReference>
<dbReference type="InterPro" id="IPR016032">
    <property type="entry name" value="Sig_transdc_resp-reg_C-effctor"/>
</dbReference>
<evidence type="ECO:0000259" key="6">
    <source>
        <dbReference type="PROSITE" id="PS50043"/>
    </source>
</evidence>
<dbReference type="InterPro" id="IPR000792">
    <property type="entry name" value="Tscrpt_reg_LuxR_C"/>
</dbReference>
<evidence type="ECO:0000256" key="5">
    <source>
        <dbReference type="PROSITE-ProRule" id="PRU00169"/>
    </source>
</evidence>
<protein>
    <submittedName>
        <fullName evidence="8">DNA-binding response regulator, NarL/FixJ family, contains REC and HTH domains</fullName>
    </submittedName>
</protein>
<evidence type="ECO:0000259" key="7">
    <source>
        <dbReference type="PROSITE" id="PS50110"/>
    </source>
</evidence>
<keyword evidence="4" id="KW-0804">Transcription</keyword>
<dbReference type="EMBL" id="FOGQ01000005">
    <property type="protein sequence ID" value="SER94577.1"/>
    <property type="molecule type" value="Genomic_DNA"/>
</dbReference>
<reference evidence="9" key="1">
    <citation type="submission" date="2016-10" db="EMBL/GenBank/DDBJ databases">
        <authorList>
            <person name="Varghese N."/>
            <person name="Submissions S."/>
        </authorList>
    </citation>
    <scope>NUCLEOTIDE SEQUENCE [LARGE SCALE GENOMIC DNA]</scope>
    <source>
        <strain evidence="9">DSM 20524</strain>
    </source>
</reference>
<keyword evidence="1 5" id="KW-0597">Phosphoprotein</keyword>
<proteinExistence type="predicted"/>
<dbReference type="PANTHER" id="PTHR43214">
    <property type="entry name" value="TWO-COMPONENT RESPONSE REGULATOR"/>
    <property type="match status" value="1"/>
</dbReference>
<dbReference type="CDD" id="cd06170">
    <property type="entry name" value="LuxR_C_like"/>
    <property type="match status" value="1"/>
</dbReference>
<dbReference type="STRING" id="1121357.SAMN05661109_01401"/>
<dbReference type="SUPFAM" id="SSF46894">
    <property type="entry name" value="C-terminal effector domain of the bipartite response regulators"/>
    <property type="match status" value="1"/>
</dbReference>
<evidence type="ECO:0000313" key="9">
    <source>
        <dbReference type="Proteomes" id="UP000198929"/>
    </source>
</evidence>
<evidence type="ECO:0000256" key="3">
    <source>
        <dbReference type="ARBA" id="ARBA00023125"/>
    </source>
</evidence>
<dbReference type="InterPro" id="IPR039420">
    <property type="entry name" value="WalR-like"/>
</dbReference>
<dbReference type="Proteomes" id="UP000198929">
    <property type="component" value="Unassembled WGS sequence"/>
</dbReference>
<dbReference type="CDD" id="cd17535">
    <property type="entry name" value="REC_NarL-like"/>
    <property type="match status" value="1"/>
</dbReference>
<dbReference type="Pfam" id="PF00072">
    <property type="entry name" value="Response_reg"/>
    <property type="match status" value="1"/>
</dbReference>
<feature type="domain" description="HTH luxR-type" evidence="6">
    <location>
        <begin position="150"/>
        <end position="215"/>
    </location>
</feature>
<dbReference type="PROSITE" id="PS50043">
    <property type="entry name" value="HTH_LUXR_2"/>
    <property type="match status" value="1"/>
</dbReference>
<feature type="modified residue" description="4-aspartylphosphate" evidence="5">
    <location>
        <position position="55"/>
    </location>
</feature>
<dbReference type="PANTHER" id="PTHR43214:SF24">
    <property type="entry name" value="TRANSCRIPTIONAL REGULATORY PROTEIN NARL-RELATED"/>
    <property type="match status" value="1"/>
</dbReference>
<feature type="domain" description="Response regulatory" evidence="7">
    <location>
        <begin position="6"/>
        <end position="120"/>
    </location>
</feature>
<dbReference type="SUPFAM" id="SSF52172">
    <property type="entry name" value="CheY-like"/>
    <property type="match status" value="1"/>
</dbReference>
<accession>A0A1H9TC07</accession>
<evidence type="ECO:0000256" key="4">
    <source>
        <dbReference type="ARBA" id="ARBA00023163"/>
    </source>
</evidence>
<sequence>MDAVVKLLIIDDDPLVVAGLRYILSRNFEIVGEGSDGDQAVDLVDKCKPDVVLMDIRMERVDGVEATKRILGRENPPKVIVLTTFDADEMVLRALQAGASGFLLKDTPPQNMITAIENVATGGRSLSPSVVEKVVHAATVQSGNTRRDVARAQLAGLSERELQVAQLVSAGLTNQEIADHLYFSAASVKATITRILDKLAVSNRVHIAIVVHDAELEQ</sequence>
<dbReference type="GO" id="GO:0006355">
    <property type="term" value="P:regulation of DNA-templated transcription"/>
    <property type="evidence" value="ECO:0007669"/>
    <property type="project" value="InterPro"/>
</dbReference>
<evidence type="ECO:0000256" key="1">
    <source>
        <dbReference type="ARBA" id="ARBA00022553"/>
    </source>
</evidence>
<dbReference type="AlphaFoldDB" id="A0A1H9TC07"/>
<dbReference type="InterPro" id="IPR011006">
    <property type="entry name" value="CheY-like_superfamily"/>
</dbReference>
<dbReference type="PROSITE" id="PS50110">
    <property type="entry name" value="RESPONSE_REGULATORY"/>
    <property type="match status" value="1"/>
</dbReference>
<dbReference type="GO" id="GO:0003677">
    <property type="term" value="F:DNA binding"/>
    <property type="evidence" value="ECO:0007669"/>
    <property type="project" value="UniProtKB-KW"/>
</dbReference>
<evidence type="ECO:0000256" key="2">
    <source>
        <dbReference type="ARBA" id="ARBA00023015"/>
    </source>
</evidence>
<keyword evidence="9" id="KW-1185">Reference proteome</keyword>
<dbReference type="InterPro" id="IPR001789">
    <property type="entry name" value="Sig_transdc_resp-reg_receiver"/>
</dbReference>
<dbReference type="SMART" id="SM00448">
    <property type="entry name" value="REC"/>
    <property type="match status" value="1"/>
</dbReference>
<dbReference type="Gene3D" id="3.40.50.2300">
    <property type="match status" value="1"/>
</dbReference>
<dbReference type="GO" id="GO:0000160">
    <property type="term" value="P:phosphorelay signal transduction system"/>
    <property type="evidence" value="ECO:0007669"/>
    <property type="project" value="InterPro"/>
</dbReference>
<dbReference type="InterPro" id="IPR058245">
    <property type="entry name" value="NreC/VraR/RcsB-like_REC"/>
</dbReference>
<evidence type="ECO:0000313" key="8">
    <source>
        <dbReference type="EMBL" id="SER94577.1"/>
    </source>
</evidence>
<keyword evidence="3 8" id="KW-0238">DNA-binding</keyword>
<keyword evidence="2" id="KW-0805">Transcription regulation</keyword>
<gene>
    <name evidence="8" type="ORF">SAMN05661109_01401</name>
</gene>
<dbReference type="SMART" id="SM00421">
    <property type="entry name" value="HTH_LUXR"/>
    <property type="match status" value="1"/>
</dbReference>
<dbReference type="Pfam" id="PF00196">
    <property type="entry name" value="GerE"/>
    <property type="match status" value="1"/>
</dbReference>